<dbReference type="InterPro" id="IPR050566">
    <property type="entry name" value="Deoxyribonucleoside_kinase"/>
</dbReference>
<keyword evidence="10" id="KW-0809">Transit peptide</keyword>
<evidence type="ECO:0000256" key="4">
    <source>
        <dbReference type="ARBA" id="ARBA00008606"/>
    </source>
</evidence>
<evidence type="ECO:0000256" key="5">
    <source>
        <dbReference type="ARBA" id="ARBA00017279"/>
    </source>
</evidence>
<keyword evidence="6 13" id="KW-0813">Transport</keyword>
<reference evidence="15" key="1">
    <citation type="submission" date="2019-10" db="EMBL/GenBank/DDBJ databases">
        <title>Short sand fly seasons in Tbilisi, Georgia, hinder development of host immunity to saliva of the visceral leishmaniasis vector Phlebotomus kandelakii.</title>
        <authorList>
            <person name="Oliveira F."/>
            <person name="Giorgobiani E."/>
            <person name="Guimaraes-Costa A.B."/>
            <person name="Abdeladhim M."/>
            <person name="Oristian J."/>
            <person name="Tskhvaradze L."/>
            <person name="Tsertsvadze N."/>
            <person name="Zakalashvili M."/>
            <person name="Valenzuela J.G."/>
            <person name="Kamhawi S."/>
        </authorList>
    </citation>
    <scope>NUCLEOTIDE SEQUENCE</scope>
    <source>
        <strain evidence="15">Wild-capture in Tbilisi</strain>
        <tissue evidence="15">Salivary glands</tissue>
    </source>
</reference>
<comment type="subcellular location">
    <subcellularLocation>
        <location evidence="3 13">Mitochondrion matrix</location>
    </subcellularLocation>
</comment>
<evidence type="ECO:0000256" key="10">
    <source>
        <dbReference type="ARBA" id="ARBA00022946"/>
    </source>
</evidence>
<comment type="cofactor">
    <cofactor evidence="1 13">
        <name>FAD</name>
        <dbReference type="ChEBI" id="CHEBI:57692"/>
    </cofactor>
</comment>
<dbReference type="InterPro" id="IPR027417">
    <property type="entry name" value="P-loop_NTPase"/>
</dbReference>
<evidence type="ECO:0000256" key="6">
    <source>
        <dbReference type="ARBA" id="ARBA00022448"/>
    </source>
</evidence>
<keyword evidence="12 13" id="KW-0496">Mitochondrion</keyword>
<evidence type="ECO:0000256" key="9">
    <source>
        <dbReference type="ARBA" id="ARBA00022827"/>
    </source>
</evidence>
<proteinExistence type="inferred from homology"/>
<keyword evidence="15" id="KW-0830">Ubiquinone</keyword>
<keyword evidence="9 13" id="KW-0274">FAD</keyword>
<dbReference type="InterPro" id="IPR015828">
    <property type="entry name" value="NDUFA10"/>
</dbReference>
<evidence type="ECO:0000256" key="1">
    <source>
        <dbReference type="ARBA" id="ARBA00001974"/>
    </source>
</evidence>
<dbReference type="Gene3D" id="3.40.50.300">
    <property type="entry name" value="P-loop containing nucleotide triphosphate hydrolases"/>
    <property type="match status" value="1"/>
</dbReference>
<comment type="function">
    <text evidence="2 13">Accessory subunit of the mitochondrial membrane respiratory chain NADH dehydrogenase (Complex I), that is believed not to be involved in catalysis. Complex I functions in the transfer of electrons from NADH to the respiratory chain. The immediate electron acceptor for the enzyme is believed to be ubiquinone.</text>
</comment>
<keyword evidence="8 13" id="KW-0679">Respiratory chain</keyword>
<evidence type="ECO:0000256" key="3">
    <source>
        <dbReference type="ARBA" id="ARBA00004305"/>
    </source>
</evidence>
<dbReference type="PIRSF" id="PIRSF000543">
    <property type="entry name" value="NADH_UQ_42KD"/>
    <property type="match status" value="1"/>
</dbReference>
<dbReference type="GO" id="GO:0005759">
    <property type="term" value="C:mitochondrial matrix"/>
    <property type="evidence" value="ECO:0007669"/>
    <property type="project" value="UniProtKB-SubCell"/>
</dbReference>
<evidence type="ECO:0000256" key="2">
    <source>
        <dbReference type="ARBA" id="ARBA00003195"/>
    </source>
</evidence>
<dbReference type="PANTHER" id="PTHR10513">
    <property type="entry name" value="DEOXYNUCLEOSIDE KINASE"/>
    <property type="match status" value="1"/>
</dbReference>
<evidence type="ECO:0000313" key="15">
    <source>
        <dbReference type="EMBL" id="NBJ62852.1"/>
    </source>
</evidence>
<dbReference type="SUPFAM" id="SSF52540">
    <property type="entry name" value="P-loop containing nucleoside triphosphate hydrolases"/>
    <property type="match status" value="1"/>
</dbReference>
<organism evidence="15">
    <name type="scientific">Phlebotomus kandelakii</name>
    <dbReference type="NCBI Taxonomy" id="1109342"/>
    <lineage>
        <taxon>Eukaryota</taxon>
        <taxon>Metazoa</taxon>
        <taxon>Ecdysozoa</taxon>
        <taxon>Arthropoda</taxon>
        <taxon>Hexapoda</taxon>
        <taxon>Insecta</taxon>
        <taxon>Pterygota</taxon>
        <taxon>Neoptera</taxon>
        <taxon>Endopterygota</taxon>
        <taxon>Diptera</taxon>
        <taxon>Nematocera</taxon>
        <taxon>Psychodoidea</taxon>
        <taxon>Psychodidae</taxon>
        <taxon>Phlebotomus</taxon>
        <taxon>Larroussius</taxon>
    </lineage>
</organism>
<evidence type="ECO:0000256" key="12">
    <source>
        <dbReference type="ARBA" id="ARBA00023128"/>
    </source>
</evidence>
<keyword evidence="7 13" id="KW-0285">Flavoprotein</keyword>
<evidence type="ECO:0000256" key="13">
    <source>
        <dbReference type="PIRNR" id="PIRNR000543"/>
    </source>
</evidence>
<sequence length="386" mass="44324">MAGVLRMSVVRFLPSAIKPAVVPSVQQKCGISGRSLRGSQKLVKPPPYDKTKRYGFFQAIFDHTRKRFDDNTKIIVVEGPLASGKSKFAKELAEELEMHHIPEAHIDALLVNHYGYDLRNIDDQLPDSVKSFDEKKFCQDPRNPNAAAYQIDMYGIRFWQYVDALNHLFATGQGVVLERCCYSDMVFMEAMAKNGYVSKGARSVYYDVRKNTIGELMKPHLVVYLDVSLEQTKKNIAARGLAHEKNAPALTDQYLRDIEAFYKQLYLKEISAHAELLVYDWNEGGETEVVAEDIERIDFDRFDKHDPKMKDWRHPLEWDWNTLRMKYSVQQHILEALFNVPRTDVPELLVDAEDSQTLLHVLAKTPGMEYAKGYNPGQGDKVMWKA</sequence>
<evidence type="ECO:0000256" key="8">
    <source>
        <dbReference type="ARBA" id="ARBA00022660"/>
    </source>
</evidence>
<accession>A0A6B2EJC6</accession>
<feature type="domain" description="Deoxynucleoside kinase" evidence="14">
    <location>
        <begin position="75"/>
        <end position="308"/>
    </location>
</feature>
<evidence type="ECO:0000256" key="11">
    <source>
        <dbReference type="ARBA" id="ARBA00022982"/>
    </source>
</evidence>
<name>A0A6B2EJC6_9DIPT</name>
<evidence type="ECO:0000256" key="7">
    <source>
        <dbReference type="ARBA" id="ARBA00022630"/>
    </source>
</evidence>
<dbReference type="Pfam" id="PF01712">
    <property type="entry name" value="dNK"/>
    <property type="match status" value="1"/>
</dbReference>
<comment type="similarity">
    <text evidence="4 13">Belongs to the complex I NDUFA10 subunit family.</text>
</comment>
<keyword evidence="11 13" id="KW-0249">Electron transport</keyword>
<dbReference type="InterPro" id="IPR031314">
    <property type="entry name" value="DNK_dom"/>
</dbReference>
<dbReference type="AlphaFoldDB" id="A0A6B2EJC6"/>
<dbReference type="PANTHER" id="PTHR10513:SF15">
    <property type="entry name" value="NADH DEHYDROGENASE [UBIQUINONE] 1 ALPHA SUBCOMPLEX SUBUNIT 10, MITOCHONDRIAL"/>
    <property type="match status" value="1"/>
</dbReference>
<protein>
    <recommendedName>
        <fullName evidence="5 13">NADH dehydrogenase [ubiquinone] 1 alpha subcomplex subunit 10, mitochondrial</fullName>
    </recommendedName>
</protein>
<dbReference type="GO" id="GO:0006120">
    <property type="term" value="P:mitochondrial electron transport, NADH to ubiquinone"/>
    <property type="evidence" value="ECO:0007669"/>
    <property type="project" value="InterPro"/>
</dbReference>
<dbReference type="EMBL" id="GIFK01005149">
    <property type="protein sequence ID" value="NBJ62852.1"/>
    <property type="molecule type" value="Transcribed_RNA"/>
</dbReference>
<evidence type="ECO:0000259" key="14">
    <source>
        <dbReference type="Pfam" id="PF01712"/>
    </source>
</evidence>